<name>E0NIQ3_9FIRM</name>
<dbReference type="AlphaFoldDB" id="E0NIQ3"/>
<evidence type="ECO:0000313" key="2">
    <source>
        <dbReference type="Proteomes" id="UP000003280"/>
    </source>
</evidence>
<dbReference type="EMBL" id="AEEH01000009">
    <property type="protein sequence ID" value="EFM26348.1"/>
    <property type="molecule type" value="Genomic_DNA"/>
</dbReference>
<sequence>MEAGCFRYIVVARTRSVEVIPVRLTAFAQGDCSWDVGLVQSVPKKTSIAKSDL</sequence>
<dbReference type="HOGENOM" id="CLU_3064534_0_0_9"/>
<evidence type="ECO:0000313" key="1">
    <source>
        <dbReference type="EMBL" id="EFM26348.1"/>
    </source>
</evidence>
<keyword evidence="2" id="KW-1185">Reference proteome</keyword>
<comment type="caution">
    <text evidence="1">The sequence shown here is derived from an EMBL/GenBank/DDBJ whole genome shotgun (WGS) entry which is preliminary data.</text>
</comment>
<dbReference type="Proteomes" id="UP000003280">
    <property type="component" value="Unassembled WGS sequence"/>
</dbReference>
<reference evidence="1 2" key="1">
    <citation type="submission" date="2010-07" db="EMBL/GenBank/DDBJ databases">
        <authorList>
            <person name="Muzny D."/>
            <person name="Qin X."/>
            <person name="Deng J."/>
            <person name="Jiang H."/>
            <person name="Liu Y."/>
            <person name="Qu J."/>
            <person name="Song X.-Z."/>
            <person name="Zhang L."/>
            <person name="Thornton R."/>
            <person name="Coyle M."/>
            <person name="Francisco L."/>
            <person name="Jackson L."/>
            <person name="Javaid M."/>
            <person name="Korchina V."/>
            <person name="Kovar C."/>
            <person name="Mata R."/>
            <person name="Mathew T."/>
            <person name="Ngo R."/>
            <person name="Nguyen L."/>
            <person name="Nguyen N."/>
            <person name="Okwuonu G."/>
            <person name="Ongeri F."/>
            <person name="Pham C."/>
            <person name="Simmons D."/>
            <person name="Wilczek-Boney K."/>
            <person name="Hale W."/>
            <person name="Jakkamsetti A."/>
            <person name="Pham P."/>
            <person name="Ruth R."/>
            <person name="San Lucas F."/>
            <person name="Warren J."/>
            <person name="Zhang J."/>
            <person name="Zhao Z."/>
            <person name="Zhou C."/>
            <person name="Zhu D."/>
            <person name="Lee S."/>
            <person name="Bess C."/>
            <person name="Blankenburg K."/>
            <person name="Forbes L."/>
            <person name="Fu Q."/>
            <person name="Gubbala S."/>
            <person name="Hirani K."/>
            <person name="Jayaseelan J.C."/>
            <person name="Lara F."/>
            <person name="Munidasa M."/>
            <person name="Palculict T."/>
            <person name="Patil S."/>
            <person name="Pu L.-L."/>
            <person name="Saada N."/>
            <person name="Tang L."/>
            <person name="Weissenberger G."/>
            <person name="Zhu Y."/>
            <person name="Hemphill L."/>
            <person name="Shang Y."/>
            <person name="Youmans B."/>
            <person name="Ayvaz T."/>
            <person name="Ross M."/>
            <person name="Santibanez J."/>
            <person name="Aqrawi P."/>
            <person name="Gross S."/>
            <person name="Joshi V."/>
            <person name="Fowler G."/>
            <person name="Nazareth L."/>
            <person name="Reid J."/>
            <person name="Worley K."/>
            <person name="Petrosino J."/>
            <person name="Highlander S."/>
            <person name="Gibbs R."/>
        </authorList>
    </citation>
    <scope>NUCLEOTIDE SEQUENCE [LARGE SCALE GENOMIC DNA]</scope>
    <source>
        <strain evidence="1 2">ATCC BAA-1640</strain>
    </source>
</reference>
<accession>E0NIQ3</accession>
<proteinExistence type="predicted"/>
<protein>
    <submittedName>
        <fullName evidence="1">Uncharacterized protein</fullName>
    </submittedName>
</protein>
<organism evidence="1 2">
    <name type="scientific">Peptoniphilus duerdenii ATCC BAA-1640</name>
    <dbReference type="NCBI Taxonomy" id="862517"/>
    <lineage>
        <taxon>Bacteria</taxon>
        <taxon>Bacillati</taxon>
        <taxon>Bacillota</taxon>
        <taxon>Tissierellia</taxon>
        <taxon>Tissierellales</taxon>
        <taxon>Peptoniphilaceae</taxon>
        <taxon>Peptoniphilus</taxon>
    </lineage>
</organism>
<gene>
    <name evidence="1" type="ORF">HMPREF9225_0042</name>
</gene>